<dbReference type="Pfam" id="PF02596">
    <property type="entry name" value="DUF169"/>
    <property type="match status" value="1"/>
</dbReference>
<proteinExistence type="predicted"/>
<organism evidence="1 2">
    <name type="scientific">Desulfoluna limicola</name>
    <dbReference type="NCBI Taxonomy" id="2810562"/>
    <lineage>
        <taxon>Bacteria</taxon>
        <taxon>Pseudomonadati</taxon>
        <taxon>Thermodesulfobacteriota</taxon>
        <taxon>Desulfobacteria</taxon>
        <taxon>Desulfobacterales</taxon>
        <taxon>Desulfolunaceae</taxon>
        <taxon>Desulfoluna</taxon>
    </lineage>
</organism>
<evidence type="ECO:0008006" key="3">
    <source>
        <dbReference type="Google" id="ProtNLM"/>
    </source>
</evidence>
<dbReference type="RefSeq" id="WP_236890202.1">
    <property type="nucleotide sequence ID" value="NZ_AP024488.1"/>
</dbReference>
<name>A0ABN6F8S8_9BACT</name>
<dbReference type="PANTHER" id="PTHR37954">
    <property type="entry name" value="BLL4979 PROTEIN"/>
    <property type="match status" value="1"/>
</dbReference>
<evidence type="ECO:0000313" key="1">
    <source>
        <dbReference type="EMBL" id="BCS98832.1"/>
    </source>
</evidence>
<gene>
    <name evidence="1" type="ORF">DSLASN_44640</name>
</gene>
<reference evidence="1 2" key="1">
    <citation type="submission" date="2021-02" db="EMBL/GenBank/DDBJ databases">
        <title>Complete genome of Desulfoluna sp. strain ASN36.</title>
        <authorList>
            <person name="Takahashi A."/>
            <person name="Kojima H."/>
            <person name="Fukui M."/>
        </authorList>
    </citation>
    <scope>NUCLEOTIDE SEQUENCE [LARGE SCALE GENOMIC DNA]</scope>
    <source>
        <strain evidence="1 2">ASN36</strain>
    </source>
</reference>
<dbReference type="InterPro" id="IPR003748">
    <property type="entry name" value="DUF169"/>
</dbReference>
<protein>
    <recommendedName>
        <fullName evidence="3">DUF169 domain-containing protein</fullName>
    </recommendedName>
</protein>
<dbReference type="EMBL" id="AP024488">
    <property type="protein sequence ID" value="BCS98832.1"/>
    <property type="molecule type" value="Genomic_DNA"/>
</dbReference>
<evidence type="ECO:0000313" key="2">
    <source>
        <dbReference type="Proteomes" id="UP001320148"/>
    </source>
</evidence>
<dbReference type="PANTHER" id="PTHR37954:SF3">
    <property type="entry name" value="DUF169 DOMAIN-CONTAINING PROTEIN"/>
    <property type="match status" value="1"/>
</dbReference>
<accession>A0ABN6F8S8</accession>
<sequence length="292" mass="31874">MTPKACDTYRTLLTHFGVEGLPLPVSFVKIFKKNEDLPGFASAHAPVGVTLTACQAERQAVLGDAVCLTRENIGCVAAAISFGLVGQDEEAPLSGPRVYTNIMKDQAPDQERFAPPSPADFQRGTVYACHSEERPDFALFGPEDSGRYKDIETARKAISDMVCIEPADTRAVLFYNPDLGDEVPVEPDVIVLGVRPVELTRLVQAWQFMTGERIEASMGGLRVVNSDLIVRPYLTGRINVSSYCLGARLIAKYGPDRMGMGIPASQFETLAEGMKRSFTGYPFPDYPGARQC</sequence>
<keyword evidence="2" id="KW-1185">Reference proteome</keyword>
<dbReference type="Proteomes" id="UP001320148">
    <property type="component" value="Chromosome"/>
</dbReference>